<dbReference type="InterPro" id="IPR006640">
    <property type="entry name" value="SprT-like_domain"/>
</dbReference>
<accession>A0ABX5D7B7</accession>
<name>A0ABX5D7B7_9VIBR</name>
<protein>
    <submittedName>
        <fullName evidence="2">SprT domain-containing protein</fullName>
    </submittedName>
</protein>
<evidence type="ECO:0000313" key="2">
    <source>
        <dbReference type="EMBL" id="PRQ65370.1"/>
    </source>
</evidence>
<dbReference type="EMBL" id="NWTN01000022">
    <property type="protein sequence ID" value="PRQ65370.1"/>
    <property type="molecule type" value="Genomic_DNA"/>
</dbReference>
<gene>
    <name evidence="2" type="ORF">COR51_22355</name>
</gene>
<proteinExistence type="predicted"/>
<sequence>MRPTETAYLELQQAYDYFNQHLFDNSLPNCLITLQREKRAYGYFSPERFIKRDGQKTDEIAMNPAYFAICPPEEIMQTLVHEMTHLWQFHFGKPGRRGYHNKEWAEKMESLGLMPSSTGKEDGKRTGDSMSDYIIKDSLFDQMCQSLLTSDFRISWADKYPVREKIQEAIENGTIEDISDELEVWGVEIIENEDGEIIIDMPEPVPTRHKYSCPQCAVNVWGKPTLNLVCGDCQVNFVVID</sequence>
<evidence type="ECO:0000313" key="3">
    <source>
        <dbReference type="Proteomes" id="UP000238163"/>
    </source>
</evidence>
<feature type="domain" description="SprT-like" evidence="1">
    <location>
        <begin position="12"/>
        <end position="112"/>
    </location>
</feature>
<keyword evidence="3" id="KW-1185">Reference proteome</keyword>
<evidence type="ECO:0000259" key="1">
    <source>
        <dbReference type="Pfam" id="PF10263"/>
    </source>
</evidence>
<reference evidence="2 3" key="1">
    <citation type="submission" date="2018-03" db="EMBL/GenBank/DDBJ databases">
        <title>Genetic Diversity and Phenotypic Plasticity of AHL Mediated Quorum Sensing in Environmental Strains of Vibrio mediterranei.</title>
        <authorList>
            <person name="Lantoine F."/>
            <person name="Vouve F."/>
        </authorList>
    </citation>
    <scope>NUCLEOTIDE SEQUENCE [LARGE SCALE GENOMIC DNA]</scope>
    <source>
        <strain evidence="2 3">17LN0615E</strain>
    </source>
</reference>
<dbReference type="Proteomes" id="UP000238163">
    <property type="component" value="Unassembled WGS sequence"/>
</dbReference>
<comment type="caution">
    <text evidence="2">The sequence shown here is derived from an EMBL/GenBank/DDBJ whole genome shotgun (WGS) entry which is preliminary data.</text>
</comment>
<dbReference type="RefSeq" id="WP_096443925.1">
    <property type="nucleotide sequence ID" value="NZ_NWTN01000022.1"/>
</dbReference>
<dbReference type="Pfam" id="PF10263">
    <property type="entry name" value="SprT-like"/>
    <property type="match status" value="1"/>
</dbReference>
<organism evidence="2 3">
    <name type="scientific">Vibrio mediterranei</name>
    <dbReference type="NCBI Taxonomy" id="689"/>
    <lineage>
        <taxon>Bacteria</taxon>
        <taxon>Pseudomonadati</taxon>
        <taxon>Pseudomonadota</taxon>
        <taxon>Gammaproteobacteria</taxon>
        <taxon>Vibrionales</taxon>
        <taxon>Vibrionaceae</taxon>
        <taxon>Vibrio</taxon>
    </lineage>
</organism>